<comment type="subcellular location">
    <subcellularLocation>
        <location evidence="6">Cytoplasm</location>
    </subcellularLocation>
</comment>
<dbReference type="Gene3D" id="1.10.8.10">
    <property type="entry name" value="DNA helicase RuvA subunit, C-terminal domain"/>
    <property type="match status" value="1"/>
</dbReference>
<keyword evidence="8" id="KW-0547">Nucleotide-binding</keyword>
<reference evidence="8 9" key="1">
    <citation type="submission" date="2017-06" db="EMBL/GenBank/DDBJ databases">
        <authorList>
            <person name="Kim H.J."/>
            <person name="Triplett B.A."/>
        </authorList>
    </citation>
    <scope>NUCLEOTIDE SEQUENCE [LARGE SCALE GENOMIC DNA]</scope>
    <source>
        <strain evidence="8 9">DSM 19307</strain>
    </source>
</reference>
<comment type="caution">
    <text evidence="6">Lacks conserved residue(s) required for the propagation of feature annotation.</text>
</comment>
<dbReference type="InterPro" id="IPR000085">
    <property type="entry name" value="RuvA"/>
</dbReference>
<keyword evidence="3 6" id="KW-0238">DNA-binding</keyword>
<dbReference type="EMBL" id="FZPD01000003">
    <property type="protein sequence ID" value="SNS97540.1"/>
    <property type="molecule type" value="Genomic_DNA"/>
</dbReference>
<protein>
    <recommendedName>
        <fullName evidence="6">Holliday junction branch migration complex subunit RuvA</fullName>
    </recommendedName>
</protein>
<dbReference type="InterPro" id="IPR010994">
    <property type="entry name" value="RuvA_2-like"/>
</dbReference>
<dbReference type="GO" id="GO:0000400">
    <property type="term" value="F:four-way junction DNA binding"/>
    <property type="evidence" value="ECO:0007669"/>
    <property type="project" value="UniProtKB-UniRule"/>
</dbReference>
<feature type="domain" description="Helix-hairpin-helix DNA-binding motif class 1" evidence="7">
    <location>
        <begin position="72"/>
        <end position="91"/>
    </location>
</feature>
<dbReference type="Gene3D" id="1.10.150.20">
    <property type="entry name" value="5' to 3' exonuclease, C-terminal subdomain"/>
    <property type="match status" value="1"/>
</dbReference>
<comment type="function">
    <text evidence="6">The RuvA-RuvB-RuvC complex processes Holliday junction (HJ) DNA during genetic recombination and DNA repair, while the RuvA-RuvB complex plays an important role in the rescue of blocked DNA replication forks via replication fork reversal (RFR). RuvA specifically binds to HJ cruciform DNA, conferring on it an open structure. The RuvB hexamer acts as an ATP-dependent pump, pulling dsDNA into and through the RuvAB complex. HJ branch migration allows RuvC to scan DNA until it finds its consensus sequence, where it cleaves and resolves the cruciform DNA.</text>
</comment>
<evidence type="ECO:0000313" key="9">
    <source>
        <dbReference type="Proteomes" id="UP000198393"/>
    </source>
</evidence>
<dbReference type="RefSeq" id="WP_089356586.1">
    <property type="nucleotide sequence ID" value="NZ_FZPD01000003.1"/>
</dbReference>
<accession>A0A239IV65</accession>
<dbReference type="GO" id="GO:0009379">
    <property type="term" value="C:Holliday junction helicase complex"/>
    <property type="evidence" value="ECO:0007669"/>
    <property type="project" value="InterPro"/>
</dbReference>
<feature type="region of interest" description="Domain III" evidence="6">
    <location>
        <begin position="151"/>
        <end position="197"/>
    </location>
</feature>
<dbReference type="GO" id="GO:0006281">
    <property type="term" value="P:DNA repair"/>
    <property type="evidence" value="ECO:0007669"/>
    <property type="project" value="UniProtKB-UniRule"/>
</dbReference>
<dbReference type="AlphaFoldDB" id="A0A239IV65"/>
<comment type="similarity">
    <text evidence="6">Belongs to the RuvA family.</text>
</comment>
<organism evidence="8 9">
    <name type="scientific">Ekhidna lutea</name>
    <dbReference type="NCBI Taxonomy" id="447679"/>
    <lineage>
        <taxon>Bacteria</taxon>
        <taxon>Pseudomonadati</taxon>
        <taxon>Bacteroidota</taxon>
        <taxon>Cytophagia</taxon>
        <taxon>Cytophagales</taxon>
        <taxon>Reichenbachiellaceae</taxon>
        <taxon>Ekhidna</taxon>
    </lineage>
</organism>
<dbReference type="GO" id="GO:0009378">
    <property type="term" value="F:four-way junction helicase activity"/>
    <property type="evidence" value="ECO:0007669"/>
    <property type="project" value="InterPro"/>
</dbReference>
<dbReference type="HAMAP" id="MF_00031">
    <property type="entry name" value="DNA_HJ_migration_RuvA"/>
    <property type="match status" value="1"/>
</dbReference>
<dbReference type="InterPro" id="IPR011114">
    <property type="entry name" value="RuvA_C"/>
</dbReference>
<keyword evidence="4 6" id="KW-0233">DNA recombination</keyword>
<dbReference type="GO" id="GO:0005737">
    <property type="term" value="C:cytoplasm"/>
    <property type="evidence" value="ECO:0007669"/>
    <property type="project" value="UniProtKB-SubCell"/>
</dbReference>
<dbReference type="Pfam" id="PF07499">
    <property type="entry name" value="RuvA_C"/>
    <property type="match status" value="1"/>
</dbReference>
<comment type="subunit">
    <text evidence="6">Homotetramer. Forms an RuvA(8)-RuvB(12)-Holliday junction (HJ) complex. HJ DNA is sandwiched between 2 RuvA tetramers; dsDNA enters through RuvA and exits via RuvB. An RuvB hexamer assembles on each DNA strand where it exits the tetramer. Each RuvB hexamer is contacted by two RuvA subunits (via domain III) on 2 adjacent RuvB subunits; this complex drives branch migration. In the full resolvosome a probable DNA-RuvA(4)-RuvB(12)-RuvC(2) complex forms which resolves the HJ.</text>
</comment>
<keyword evidence="9" id="KW-1185">Reference proteome</keyword>
<dbReference type="Gene3D" id="2.40.50.140">
    <property type="entry name" value="Nucleic acid-binding proteins"/>
    <property type="match status" value="1"/>
</dbReference>
<dbReference type="InterPro" id="IPR013849">
    <property type="entry name" value="DNA_helicase_Holl-junc_RuvA_I"/>
</dbReference>
<evidence type="ECO:0000256" key="3">
    <source>
        <dbReference type="ARBA" id="ARBA00023125"/>
    </source>
</evidence>
<feature type="domain" description="Helix-hairpin-helix DNA-binding motif class 1" evidence="7">
    <location>
        <begin position="107"/>
        <end position="126"/>
    </location>
</feature>
<dbReference type="SMART" id="SM00278">
    <property type="entry name" value="HhH1"/>
    <property type="match status" value="2"/>
</dbReference>
<dbReference type="CDD" id="cd14332">
    <property type="entry name" value="UBA_RuvA_C"/>
    <property type="match status" value="1"/>
</dbReference>
<evidence type="ECO:0000256" key="5">
    <source>
        <dbReference type="ARBA" id="ARBA00023204"/>
    </source>
</evidence>
<dbReference type="SUPFAM" id="SSF47781">
    <property type="entry name" value="RuvA domain 2-like"/>
    <property type="match status" value="1"/>
</dbReference>
<keyword evidence="8" id="KW-0378">Hydrolase</keyword>
<keyword evidence="5 6" id="KW-0234">DNA repair</keyword>
<dbReference type="Pfam" id="PF01330">
    <property type="entry name" value="RuvA_N"/>
    <property type="match status" value="1"/>
</dbReference>
<evidence type="ECO:0000313" key="8">
    <source>
        <dbReference type="EMBL" id="SNS97540.1"/>
    </source>
</evidence>
<evidence type="ECO:0000256" key="1">
    <source>
        <dbReference type="ARBA" id="ARBA00022490"/>
    </source>
</evidence>
<dbReference type="Proteomes" id="UP000198393">
    <property type="component" value="Unassembled WGS sequence"/>
</dbReference>
<proteinExistence type="inferred from homology"/>
<feature type="region of interest" description="Domain II" evidence="6">
    <location>
        <begin position="64"/>
        <end position="141"/>
    </location>
</feature>
<evidence type="ECO:0000259" key="7">
    <source>
        <dbReference type="SMART" id="SM00278"/>
    </source>
</evidence>
<dbReference type="InterPro" id="IPR012340">
    <property type="entry name" value="NA-bd_OB-fold"/>
</dbReference>
<sequence>MITYLNGRLAFKDPTHLVVDVGGVGYEVKISLITYSQVKEKEDILIQTYLHVKEDSHTLFGFYEQSEKKRFLDLLSINGVGPSTALMILSSLDAKELQAAIVQEDVKTIQSVKGIGGKTAQRIILELKDKMKKEGLLDKSIEIQPRFDNTLRSEALSALTTLGINKSTAEKTVDKILKEYGEEIKLEELIKQALKRS</sequence>
<dbReference type="Pfam" id="PF14520">
    <property type="entry name" value="HHH_5"/>
    <property type="match status" value="1"/>
</dbReference>
<dbReference type="GO" id="GO:0048476">
    <property type="term" value="C:Holliday junction resolvase complex"/>
    <property type="evidence" value="ECO:0007669"/>
    <property type="project" value="UniProtKB-UniRule"/>
</dbReference>
<dbReference type="GO" id="GO:0005524">
    <property type="term" value="F:ATP binding"/>
    <property type="evidence" value="ECO:0007669"/>
    <property type="project" value="InterPro"/>
</dbReference>
<dbReference type="GO" id="GO:0006310">
    <property type="term" value="P:DNA recombination"/>
    <property type="evidence" value="ECO:0007669"/>
    <property type="project" value="UniProtKB-UniRule"/>
</dbReference>
<dbReference type="SUPFAM" id="SSF50249">
    <property type="entry name" value="Nucleic acid-binding proteins"/>
    <property type="match status" value="1"/>
</dbReference>
<comment type="domain">
    <text evidence="6">Has three domains with a flexible linker between the domains II and III and assumes an 'L' shape. Domain III is highly mobile and contacts RuvB.</text>
</comment>
<dbReference type="OrthoDB" id="5293449at2"/>
<keyword evidence="1 6" id="KW-0963">Cytoplasm</keyword>
<name>A0A239IV65_EKHLU</name>
<keyword evidence="8" id="KW-0347">Helicase</keyword>
<evidence type="ECO:0000256" key="6">
    <source>
        <dbReference type="HAMAP-Rule" id="MF_00031"/>
    </source>
</evidence>
<keyword evidence="8" id="KW-0067">ATP-binding</keyword>
<dbReference type="InterPro" id="IPR003583">
    <property type="entry name" value="Hlx-hairpin-Hlx_DNA-bd_motif"/>
</dbReference>
<dbReference type="SUPFAM" id="SSF46929">
    <property type="entry name" value="DNA helicase RuvA subunit, C-terminal domain"/>
    <property type="match status" value="1"/>
</dbReference>
<evidence type="ECO:0000256" key="4">
    <source>
        <dbReference type="ARBA" id="ARBA00023172"/>
    </source>
</evidence>
<dbReference type="NCBIfam" id="TIGR00084">
    <property type="entry name" value="ruvA"/>
    <property type="match status" value="1"/>
</dbReference>
<evidence type="ECO:0000256" key="2">
    <source>
        <dbReference type="ARBA" id="ARBA00022763"/>
    </source>
</evidence>
<gene>
    <name evidence="6" type="primary">ruvA</name>
    <name evidence="8" type="ORF">SAMN05421640_1851</name>
</gene>
<keyword evidence="2 6" id="KW-0227">DNA damage</keyword>
<dbReference type="InterPro" id="IPR036267">
    <property type="entry name" value="RuvA_C_sf"/>
</dbReference>